<dbReference type="Gene3D" id="1.10.287.130">
    <property type="match status" value="1"/>
</dbReference>
<protein>
    <recommendedName>
        <fullName evidence="3">histidine kinase</fullName>
        <ecNumber evidence="3">2.7.13.3</ecNumber>
    </recommendedName>
</protein>
<dbReference type="InterPro" id="IPR003661">
    <property type="entry name" value="HisK_dim/P_dom"/>
</dbReference>
<dbReference type="Gene3D" id="6.10.250.1190">
    <property type="match status" value="1"/>
</dbReference>
<keyword evidence="7" id="KW-0418">Kinase</keyword>
<feature type="modified residue" description="4-aspartylphosphate" evidence="10">
    <location>
        <position position="948"/>
    </location>
</feature>
<dbReference type="Pfam" id="PF24896">
    <property type="entry name" value="Receiver_CRE1"/>
    <property type="match status" value="1"/>
</dbReference>
<dbReference type="InterPro" id="IPR004358">
    <property type="entry name" value="Sig_transdc_His_kin-like_C"/>
</dbReference>
<evidence type="ECO:0000256" key="3">
    <source>
        <dbReference type="ARBA" id="ARBA00012438"/>
    </source>
</evidence>
<feature type="domain" description="Response regulatory" evidence="13">
    <location>
        <begin position="732"/>
        <end position="873"/>
    </location>
</feature>
<evidence type="ECO:0000256" key="11">
    <source>
        <dbReference type="SAM" id="Phobius"/>
    </source>
</evidence>
<dbReference type="GO" id="GO:0000155">
    <property type="term" value="F:phosphorelay sensor kinase activity"/>
    <property type="evidence" value="ECO:0007669"/>
    <property type="project" value="InterPro"/>
</dbReference>
<evidence type="ECO:0000259" key="14">
    <source>
        <dbReference type="PROSITE" id="PS50839"/>
    </source>
</evidence>
<dbReference type="InterPro" id="IPR042240">
    <property type="entry name" value="CHASE_sf"/>
</dbReference>
<keyword evidence="4 10" id="KW-0597">Phosphoprotein</keyword>
<comment type="subcellular location">
    <subcellularLocation>
        <location evidence="2">Endomembrane system</location>
        <topology evidence="2">Multi-pass membrane protein</topology>
    </subcellularLocation>
</comment>
<evidence type="ECO:0000256" key="10">
    <source>
        <dbReference type="PROSITE-ProRule" id="PRU00169"/>
    </source>
</evidence>
<evidence type="ECO:0000313" key="15">
    <source>
        <dbReference type="EMBL" id="KAH7285201.1"/>
    </source>
</evidence>
<dbReference type="OrthoDB" id="303614at2759"/>
<dbReference type="Proteomes" id="UP000825935">
    <property type="component" value="Chromosome 33"/>
</dbReference>
<accession>A0A8T2QPH1</accession>
<dbReference type="PROSITE" id="PS50110">
    <property type="entry name" value="RESPONSE_REGULATORY"/>
    <property type="match status" value="2"/>
</dbReference>
<dbReference type="FunFam" id="3.30.450.350:FF:000001">
    <property type="entry name" value="Histidine kinase 4"/>
    <property type="match status" value="1"/>
</dbReference>
<gene>
    <name evidence="15" type="ORF">KP509_33G017600</name>
</gene>
<name>A0A8T2QPH1_CERRI</name>
<dbReference type="InterPro" id="IPR005467">
    <property type="entry name" value="His_kinase_dom"/>
</dbReference>
<keyword evidence="8 11" id="KW-1133">Transmembrane helix</keyword>
<dbReference type="Gene3D" id="3.30.565.10">
    <property type="entry name" value="Histidine kinase-like ATPase, C-terminal domain"/>
    <property type="match status" value="1"/>
</dbReference>
<dbReference type="PROSITE" id="PS50839">
    <property type="entry name" value="CHASE"/>
    <property type="match status" value="1"/>
</dbReference>
<evidence type="ECO:0000256" key="1">
    <source>
        <dbReference type="ARBA" id="ARBA00000085"/>
    </source>
</evidence>
<dbReference type="InterPro" id="IPR056839">
    <property type="entry name" value="Receiver_AHK4/CRE1_1st"/>
</dbReference>
<dbReference type="SMART" id="SM00448">
    <property type="entry name" value="REC"/>
    <property type="match status" value="1"/>
</dbReference>
<evidence type="ECO:0000256" key="5">
    <source>
        <dbReference type="ARBA" id="ARBA00022679"/>
    </source>
</evidence>
<dbReference type="SMART" id="SM01079">
    <property type="entry name" value="CHASE"/>
    <property type="match status" value="1"/>
</dbReference>
<keyword evidence="6 11" id="KW-0812">Transmembrane</keyword>
<dbReference type="SMART" id="SM00388">
    <property type="entry name" value="HisKA"/>
    <property type="match status" value="1"/>
</dbReference>
<evidence type="ECO:0000256" key="4">
    <source>
        <dbReference type="ARBA" id="ARBA00022553"/>
    </source>
</evidence>
<dbReference type="Pfam" id="PF00512">
    <property type="entry name" value="HisKA"/>
    <property type="match status" value="1"/>
</dbReference>
<dbReference type="SUPFAM" id="SSF47384">
    <property type="entry name" value="Homodimeric domain of signal transducing histidine kinase"/>
    <property type="match status" value="1"/>
</dbReference>
<dbReference type="InterPro" id="IPR001789">
    <property type="entry name" value="Sig_transdc_resp-reg_receiver"/>
</dbReference>
<dbReference type="Gene3D" id="3.30.450.350">
    <property type="entry name" value="CHASE domain"/>
    <property type="match status" value="1"/>
</dbReference>
<keyword evidence="9 11" id="KW-0472">Membrane</keyword>
<dbReference type="EMBL" id="CM035438">
    <property type="protein sequence ID" value="KAH7285204.1"/>
    <property type="molecule type" value="Genomic_DNA"/>
</dbReference>
<dbReference type="Pfam" id="PF03924">
    <property type="entry name" value="CHASE"/>
    <property type="match status" value="1"/>
</dbReference>
<comment type="caution">
    <text evidence="15">The sequence shown here is derived from an EMBL/GenBank/DDBJ whole genome shotgun (WGS) entry which is preliminary data.</text>
</comment>
<keyword evidence="16" id="KW-1185">Reference proteome</keyword>
<evidence type="ECO:0000256" key="2">
    <source>
        <dbReference type="ARBA" id="ARBA00004127"/>
    </source>
</evidence>
<dbReference type="Gene3D" id="3.40.50.2300">
    <property type="match status" value="2"/>
</dbReference>
<sequence length="1038" mass="114925">MCKEPSRHPFHGSTKYMVNEQQDPLVATSTFASSPAVERGKLGARWWEKPSLENQASLATAKAKWGNFSMMSLVWLLAVAGLAVSGVVYHFFSRQHYKHYEDVLANMCDERARMLQHQFAASINHVQALAVLVSTFYLRAYPSVLDKDTFAEYTARTAFERPLMTGVAYAHRVWHSERDAFERIQGWTIKTMHSRETSPAYEEYAPTIFSQETINYLVSLDMMSGEEDRDNIFRARATGKGALTKPFRVLESNHLGVVLTYAVYKEVLSPEATVEERIEATAGYLGGAFDVESLVENLLSRLARSEDIIVNVYDITNSSEKLIMYGPEESPGSTILHTSLLDFGDPYRKHHLQCRLSRQVPYPTLAIGFAGGVLSFVALICAMVYNAHTHVKKVEEGYRKMEELKVQAEAADIAKSQFLATVSHEIRTPMNGVLGMLQMLLDTQLNPAQQDFARTAQASGKALITLINEVLDQAKIESGRIELEMVPFDIRAILDDVLSLFSGKTRGERIELAAFVSERVPSTLIGDPGRLRQIMANLVGNSVKFTERGHIFVSVHLAEDIDSVQMITNDAMTKDPYERLKGSNSGSSGTLSGYSAANRRGCWDLFKVLLANERSNASTSSQSQSSEVKLFISVEDTGIGIPSQAKPRIFKPFMQADSSTSRMHGGTGIGLSISNCLVNLMGGKMAFDSIENVGSTFTFTVLLRRGPSEPPLDSNIKLCFGENLPTKFKGMKALVVDGRPLRSEVTRQHLQRLGIHVRTANECNVAVDVLSGLCNNVRIGADVSSGDINMILVDKDAWGHSTGLSFPLVVKESRKKSKGLFPKLEKSHPKMILMATHMAPADLEHAKVVGFVDTIIMKPLRARMIAACLEQILLPNGDVDTCLLEAPRSLHQLLSGKLILVVDDNRINRLVAAGALKKYGADVECADSGKAAIAKLHPPHRYDACFMDIQMPEMDGFEATIRIREVEKLANDKGLADEEAVPLGERRKQWHVPILAMTADVIQATYDECLRCKMDGYVSKPFEEEQLYNAVCQVLAKT</sequence>
<feature type="domain" description="CHASE" evidence="14">
    <location>
        <begin position="141"/>
        <end position="353"/>
    </location>
</feature>
<dbReference type="Pfam" id="PF00072">
    <property type="entry name" value="Response_reg"/>
    <property type="match status" value="1"/>
</dbReference>
<dbReference type="PANTHER" id="PTHR43719:SF35">
    <property type="entry name" value="HISTIDINE KINASE 2"/>
    <property type="match status" value="1"/>
</dbReference>
<evidence type="ECO:0000259" key="12">
    <source>
        <dbReference type="PROSITE" id="PS50109"/>
    </source>
</evidence>
<evidence type="ECO:0000256" key="6">
    <source>
        <dbReference type="ARBA" id="ARBA00022692"/>
    </source>
</evidence>
<dbReference type="CDD" id="cd00082">
    <property type="entry name" value="HisKA"/>
    <property type="match status" value="1"/>
</dbReference>
<feature type="modified residue" description="4-aspartylphosphate" evidence="10">
    <location>
        <position position="794"/>
    </location>
</feature>
<dbReference type="InterPro" id="IPR036097">
    <property type="entry name" value="HisK_dim/P_sf"/>
</dbReference>
<dbReference type="PANTHER" id="PTHR43719">
    <property type="entry name" value="TWO-COMPONENT HISTIDINE KINASE"/>
    <property type="match status" value="1"/>
</dbReference>
<dbReference type="InterPro" id="IPR050956">
    <property type="entry name" value="2C_system_His_kinase"/>
</dbReference>
<comment type="catalytic activity">
    <reaction evidence="1">
        <text>ATP + protein L-histidine = ADP + protein N-phospho-L-histidine.</text>
        <dbReference type="EC" id="2.7.13.3"/>
    </reaction>
</comment>
<dbReference type="SUPFAM" id="SSF55874">
    <property type="entry name" value="ATPase domain of HSP90 chaperone/DNA topoisomerase II/histidine kinase"/>
    <property type="match status" value="1"/>
</dbReference>
<dbReference type="GO" id="GO:0005634">
    <property type="term" value="C:nucleus"/>
    <property type="evidence" value="ECO:0007669"/>
    <property type="project" value="TreeGrafter"/>
</dbReference>
<dbReference type="InterPro" id="IPR011006">
    <property type="entry name" value="CheY-like_superfamily"/>
</dbReference>
<proteinExistence type="predicted"/>
<dbReference type="EC" id="2.7.13.3" evidence="3"/>
<feature type="transmembrane region" description="Helical" evidence="11">
    <location>
        <begin position="365"/>
        <end position="385"/>
    </location>
</feature>
<dbReference type="GO" id="GO:0012505">
    <property type="term" value="C:endomembrane system"/>
    <property type="evidence" value="ECO:0007669"/>
    <property type="project" value="UniProtKB-SubCell"/>
</dbReference>
<reference evidence="15" key="1">
    <citation type="submission" date="2021-08" db="EMBL/GenBank/DDBJ databases">
        <title>WGS assembly of Ceratopteris richardii.</title>
        <authorList>
            <person name="Marchant D.B."/>
            <person name="Chen G."/>
            <person name="Jenkins J."/>
            <person name="Shu S."/>
            <person name="Leebens-Mack J."/>
            <person name="Grimwood J."/>
            <person name="Schmutz J."/>
            <person name="Soltis P."/>
            <person name="Soltis D."/>
            <person name="Chen Z.-H."/>
        </authorList>
    </citation>
    <scope>NUCLEOTIDE SEQUENCE</scope>
    <source>
        <strain evidence="15">Whitten #5841</strain>
        <tissue evidence="15">Leaf</tissue>
    </source>
</reference>
<keyword evidence="5" id="KW-0808">Transferase</keyword>
<evidence type="ECO:0000259" key="13">
    <source>
        <dbReference type="PROSITE" id="PS50110"/>
    </source>
</evidence>
<dbReference type="AlphaFoldDB" id="A0A8T2QPH1"/>
<dbReference type="SUPFAM" id="SSF52172">
    <property type="entry name" value="CheY-like"/>
    <property type="match status" value="2"/>
</dbReference>
<dbReference type="PRINTS" id="PR00344">
    <property type="entry name" value="BCTRLSENSOR"/>
</dbReference>
<dbReference type="CDD" id="cd17546">
    <property type="entry name" value="REC_hyHK_CKI1_RcsC-like"/>
    <property type="match status" value="1"/>
</dbReference>
<feature type="domain" description="Response regulatory" evidence="13">
    <location>
        <begin position="898"/>
        <end position="1035"/>
    </location>
</feature>
<dbReference type="Pfam" id="PF02518">
    <property type="entry name" value="HATPase_c"/>
    <property type="match status" value="1"/>
</dbReference>
<feature type="domain" description="Histidine kinase" evidence="12">
    <location>
        <begin position="421"/>
        <end position="705"/>
    </location>
</feature>
<dbReference type="PROSITE" id="PS50109">
    <property type="entry name" value="HIS_KIN"/>
    <property type="match status" value="1"/>
</dbReference>
<organism evidence="15 16">
    <name type="scientific">Ceratopteris richardii</name>
    <name type="common">Triangle waterfern</name>
    <dbReference type="NCBI Taxonomy" id="49495"/>
    <lineage>
        <taxon>Eukaryota</taxon>
        <taxon>Viridiplantae</taxon>
        <taxon>Streptophyta</taxon>
        <taxon>Embryophyta</taxon>
        <taxon>Tracheophyta</taxon>
        <taxon>Polypodiopsida</taxon>
        <taxon>Polypodiidae</taxon>
        <taxon>Polypodiales</taxon>
        <taxon>Pteridineae</taxon>
        <taxon>Pteridaceae</taxon>
        <taxon>Parkerioideae</taxon>
        <taxon>Ceratopteris</taxon>
    </lineage>
</organism>
<dbReference type="FunFam" id="1.10.287.130:FF:000015">
    <property type="entry name" value="Histidine kinase 4"/>
    <property type="match status" value="1"/>
</dbReference>
<evidence type="ECO:0000313" key="16">
    <source>
        <dbReference type="Proteomes" id="UP000825935"/>
    </source>
</evidence>
<evidence type="ECO:0000256" key="9">
    <source>
        <dbReference type="ARBA" id="ARBA00023136"/>
    </source>
</evidence>
<evidence type="ECO:0000256" key="7">
    <source>
        <dbReference type="ARBA" id="ARBA00022777"/>
    </source>
</evidence>
<dbReference type="OMA" id="AMYGPQS"/>
<dbReference type="InterPro" id="IPR003594">
    <property type="entry name" value="HATPase_dom"/>
</dbReference>
<evidence type="ECO:0000256" key="8">
    <source>
        <dbReference type="ARBA" id="ARBA00022989"/>
    </source>
</evidence>
<dbReference type="SMART" id="SM00387">
    <property type="entry name" value="HATPase_c"/>
    <property type="match status" value="1"/>
</dbReference>
<dbReference type="InterPro" id="IPR036890">
    <property type="entry name" value="HATPase_C_sf"/>
</dbReference>
<dbReference type="CDD" id="cd16922">
    <property type="entry name" value="HATPase_EvgS-ArcB-TorS-like"/>
    <property type="match status" value="1"/>
</dbReference>
<feature type="transmembrane region" description="Helical" evidence="11">
    <location>
        <begin position="73"/>
        <end position="92"/>
    </location>
</feature>
<dbReference type="InterPro" id="IPR006189">
    <property type="entry name" value="CHASE_dom"/>
</dbReference>
<dbReference type="EMBL" id="CM035438">
    <property type="protein sequence ID" value="KAH7285201.1"/>
    <property type="molecule type" value="Genomic_DNA"/>
</dbReference>